<gene>
    <name evidence="1" type="ORF">F7725_019807</name>
</gene>
<evidence type="ECO:0000313" key="1">
    <source>
        <dbReference type="EMBL" id="KAF3850088.1"/>
    </source>
</evidence>
<organism evidence="1 2">
    <name type="scientific">Dissostichus mawsoni</name>
    <name type="common">Antarctic cod</name>
    <dbReference type="NCBI Taxonomy" id="36200"/>
    <lineage>
        <taxon>Eukaryota</taxon>
        <taxon>Metazoa</taxon>
        <taxon>Chordata</taxon>
        <taxon>Craniata</taxon>
        <taxon>Vertebrata</taxon>
        <taxon>Euteleostomi</taxon>
        <taxon>Actinopterygii</taxon>
        <taxon>Neopterygii</taxon>
        <taxon>Teleostei</taxon>
        <taxon>Neoteleostei</taxon>
        <taxon>Acanthomorphata</taxon>
        <taxon>Eupercaria</taxon>
        <taxon>Perciformes</taxon>
        <taxon>Notothenioidei</taxon>
        <taxon>Nototheniidae</taxon>
        <taxon>Dissostichus</taxon>
    </lineage>
</organism>
<comment type="caution">
    <text evidence="1">The sequence shown here is derived from an EMBL/GenBank/DDBJ whole genome shotgun (WGS) entry which is preliminary data.</text>
</comment>
<dbReference type="AlphaFoldDB" id="A0A7J5YP86"/>
<dbReference type="EMBL" id="JAAKFY010000011">
    <property type="protein sequence ID" value="KAF3850088.1"/>
    <property type="molecule type" value="Genomic_DNA"/>
</dbReference>
<dbReference type="Proteomes" id="UP000518266">
    <property type="component" value="Unassembled WGS sequence"/>
</dbReference>
<evidence type="ECO:0000313" key="2">
    <source>
        <dbReference type="Proteomes" id="UP000518266"/>
    </source>
</evidence>
<reference evidence="1 2" key="1">
    <citation type="submission" date="2020-03" db="EMBL/GenBank/DDBJ databases">
        <title>Dissostichus mawsoni Genome sequencing and assembly.</title>
        <authorList>
            <person name="Park H."/>
        </authorList>
    </citation>
    <scope>NUCLEOTIDE SEQUENCE [LARGE SCALE GENOMIC DNA]</scope>
    <source>
        <strain evidence="1">DM0001</strain>
        <tissue evidence="1">Muscle</tissue>
    </source>
</reference>
<proteinExistence type="predicted"/>
<name>A0A7J5YP86_DISMA</name>
<sequence>MGRFMYRKHQWTECQQPQFSAYLASGGEVMAPVVGAQWSHRSPMVFGGQMHCPVLVSQLFPT</sequence>
<protein>
    <submittedName>
        <fullName evidence="1">Uncharacterized protein</fullName>
    </submittedName>
</protein>
<keyword evidence="2" id="KW-1185">Reference proteome</keyword>
<accession>A0A7J5YP86</accession>